<dbReference type="GO" id="GO:0005856">
    <property type="term" value="C:cytoskeleton"/>
    <property type="evidence" value="ECO:0007669"/>
    <property type="project" value="TreeGrafter"/>
</dbReference>
<proteinExistence type="inferred from homology"/>
<accession>A0A7J5XZG9</accession>
<dbReference type="OrthoDB" id="248387at2759"/>
<name>A0A7J5XZG9_DISMA</name>
<gene>
    <name evidence="2" type="ORF">F7725_023838</name>
</gene>
<keyword evidence="3" id="KW-1185">Reference proteome</keyword>
<dbReference type="InterPro" id="IPR051543">
    <property type="entry name" value="Serine_Peptidase_S9A"/>
</dbReference>
<protein>
    <submittedName>
        <fullName evidence="2">Uncharacterized protein</fullName>
    </submittedName>
</protein>
<dbReference type="PANTHER" id="PTHR11757:SF19">
    <property type="entry name" value="PROLYL ENDOPEPTIDASE-LIKE"/>
    <property type="match status" value="1"/>
</dbReference>
<comment type="similarity">
    <text evidence="1">Belongs to the peptidase S9A family.</text>
</comment>
<dbReference type="EMBL" id="JAAKFY010000019">
    <property type="protein sequence ID" value="KAF3841887.1"/>
    <property type="molecule type" value="Genomic_DNA"/>
</dbReference>
<comment type="caution">
    <text evidence="2">The sequence shown here is derived from an EMBL/GenBank/DDBJ whole genome shotgun (WGS) entry which is preliminary data.</text>
</comment>
<dbReference type="Gene3D" id="2.130.10.120">
    <property type="entry name" value="Prolyl oligopeptidase, N-terminal domain"/>
    <property type="match status" value="1"/>
</dbReference>
<reference evidence="2 3" key="1">
    <citation type="submission" date="2020-03" db="EMBL/GenBank/DDBJ databases">
        <title>Dissostichus mawsoni Genome sequencing and assembly.</title>
        <authorList>
            <person name="Park H."/>
        </authorList>
    </citation>
    <scope>NUCLEOTIDE SEQUENCE [LARGE SCALE GENOMIC DNA]</scope>
    <source>
        <strain evidence="2">DM0001</strain>
        <tissue evidence="2">Muscle</tissue>
    </source>
</reference>
<dbReference type="AlphaFoldDB" id="A0A7J5XZG9"/>
<dbReference type="Proteomes" id="UP000518266">
    <property type="component" value="Unassembled WGS sequence"/>
</dbReference>
<evidence type="ECO:0000256" key="1">
    <source>
        <dbReference type="ARBA" id="ARBA00005228"/>
    </source>
</evidence>
<organism evidence="2 3">
    <name type="scientific">Dissostichus mawsoni</name>
    <name type="common">Antarctic cod</name>
    <dbReference type="NCBI Taxonomy" id="36200"/>
    <lineage>
        <taxon>Eukaryota</taxon>
        <taxon>Metazoa</taxon>
        <taxon>Chordata</taxon>
        <taxon>Craniata</taxon>
        <taxon>Vertebrata</taxon>
        <taxon>Euteleostomi</taxon>
        <taxon>Actinopterygii</taxon>
        <taxon>Neopterygii</taxon>
        <taxon>Teleostei</taxon>
        <taxon>Neoteleostei</taxon>
        <taxon>Acanthomorphata</taxon>
        <taxon>Eupercaria</taxon>
        <taxon>Perciformes</taxon>
        <taxon>Notothenioidei</taxon>
        <taxon>Nototheniidae</taxon>
        <taxon>Dissostichus</taxon>
    </lineage>
</organism>
<evidence type="ECO:0000313" key="3">
    <source>
        <dbReference type="Proteomes" id="UP000518266"/>
    </source>
</evidence>
<sequence>MSKEWATDDVLFYTTLEALRCSTVTLSRDRQILSINGNSRSSSEVLLIDGTTSHLEPFLVQPRQPDLLYHVEHWRESLVLQSPLSEPSMASWVPLFTPDSALLSKTWTSAAGGLVLIVVSLTNPKEAYTVQDGTLVPVTLFHSVPVGGLRQAPYSSMSTELMAEISTWKVEESEVSPGTDRLVLRGSRVEWRTCEPVSITSSLQESPLLLSLPSQPAARGLWPWERCAPFLDVLGTMEDPSLPLTLEDREEWGDPVGFPEHRLIISSYSPNIVLNIQPGENHLGPEDFELMLEEEALRLAFLYTELGLEPPRPQRKRRR</sequence>
<dbReference type="InterPro" id="IPR029058">
    <property type="entry name" value="AB_hydrolase_fold"/>
</dbReference>
<dbReference type="GO" id="GO:0005794">
    <property type="term" value="C:Golgi apparatus"/>
    <property type="evidence" value="ECO:0007669"/>
    <property type="project" value="TreeGrafter"/>
</dbReference>
<dbReference type="PANTHER" id="PTHR11757">
    <property type="entry name" value="PROTEASE FAMILY S9A OLIGOPEPTIDASE"/>
    <property type="match status" value="1"/>
</dbReference>
<evidence type="ECO:0000313" key="2">
    <source>
        <dbReference type="EMBL" id="KAF3841887.1"/>
    </source>
</evidence>
<dbReference type="Gene3D" id="3.40.50.1820">
    <property type="entry name" value="alpha/beta hydrolase"/>
    <property type="match status" value="1"/>
</dbReference>